<organism evidence="4">
    <name type="scientific">Anthurium amnicola</name>
    <dbReference type="NCBI Taxonomy" id="1678845"/>
    <lineage>
        <taxon>Eukaryota</taxon>
        <taxon>Viridiplantae</taxon>
        <taxon>Streptophyta</taxon>
        <taxon>Embryophyta</taxon>
        <taxon>Tracheophyta</taxon>
        <taxon>Spermatophyta</taxon>
        <taxon>Magnoliopsida</taxon>
        <taxon>Liliopsida</taxon>
        <taxon>Araceae</taxon>
        <taxon>Pothoideae</taxon>
        <taxon>Potheae</taxon>
        <taxon>Anthurium</taxon>
    </lineage>
</organism>
<dbReference type="AlphaFoldDB" id="A0A1D1Y279"/>
<evidence type="ECO:0000256" key="1">
    <source>
        <dbReference type="ARBA" id="ARBA00007692"/>
    </source>
</evidence>
<dbReference type="InterPro" id="IPR038538">
    <property type="entry name" value="MTERF_sf"/>
</dbReference>
<keyword evidence="2" id="KW-0806">Transcription termination</keyword>
<dbReference type="GO" id="GO:0016874">
    <property type="term" value="F:ligase activity"/>
    <property type="evidence" value="ECO:0007669"/>
    <property type="project" value="UniProtKB-KW"/>
</dbReference>
<protein>
    <submittedName>
        <fullName evidence="4">Proline--tRNA ligase</fullName>
    </submittedName>
</protein>
<dbReference type="PANTHER" id="PTHR13068:SF236">
    <property type="entry name" value="OS02G0749800 PROTEIN"/>
    <property type="match status" value="1"/>
</dbReference>
<keyword evidence="2" id="KW-0804">Transcription</keyword>
<keyword evidence="2" id="KW-0805">Transcription regulation</keyword>
<dbReference type="InterPro" id="IPR003690">
    <property type="entry name" value="MTERF"/>
</dbReference>
<keyword evidence="3" id="KW-0809">Transit peptide</keyword>
<gene>
    <name evidence="4" type="primary">proS_12</name>
    <name evidence="4" type="ORF">g.120685</name>
</gene>
<evidence type="ECO:0000313" key="4">
    <source>
        <dbReference type="EMBL" id="JAT48730.1"/>
    </source>
</evidence>
<accession>A0A1D1Y279</accession>
<name>A0A1D1Y279_9ARAE</name>
<comment type="similarity">
    <text evidence="1">Belongs to the mTERF family.</text>
</comment>
<dbReference type="GO" id="GO:0006353">
    <property type="term" value="P:DNA-templated transcription termination"/>
    <property type="evidence" value="ECO:0007669"/>
    <property type="project" value="UniProtKB-KW"/>
</dbReference>
<reference evidence="4" key="1">
    <citation type="submission" date="2015-07" db="EMBL/GenBank/DDBJ databases">
        <title>Transcriptome Assembly of Anthurium amnicola.</title>
        <authorList>
            <person name="Suzuki J."/>
        </authorList>
    </citation>
    <scope>NUCLEOTIDE SEQUENCE</scope>
</reference>
<dbReference type="GO" id="GO:0003676">
    <property type="term" value="F:nucleic acid binding"/>
    <property type="evidence" value="ECO:0007669"/>
    <property type="project" value="InterPro"/>
</dbReference>
<keyword evidence="4" id="KW-0436">Ligase</keyword>
<dbReference type="SMART" id="SM00733">
    <property type="entry name" value="Mterf"/>
    <property type="match status" value="5"/>
</dbReference>
<dbReference type="Gene3D" id="1.25.70.10">
    <property type="entry name" value="Transcription termination factor 3, mitochondrial"/>
    <property type="match status" value="1"/>
</dbReference>
<evidence type="ECO:0000256" key="3">
    <source>
        <dbReference type="ARBA" id="ARBA00022946"/>
    </source>
</evidence>
<dbReference type="PANTHER" id="PTHR13068">
    <property type="entry name" value="CGI-12 PROTEIN-RELATED"/>
    <property type="match status" value="1"/>
</dbReference>
<dbReference type="Pfam" id="PF02536">
    <property type="entry name" value="mTERF"/>
    <property type="match status" value="1"/>
</dbReference>
<sequence>MSFLLRRRVLRLYCLLHEPLLRGLSSTATTVGCPPQPPSSSSFAVQFLTTSCGLTPARALSAALTVRIDEKTRQQPESVLALLKSHGFSDTQIAEIVSRWPRVLVSRVEKKLGPKLQFLTRAGVPLSLIAREPGILWRSLDGRIRPSIDFVRRFLSSAEDVRAMFRRNRWCLNYDLPSTMIPNVELLLELGVSVPAISKLMVEYSRNLMKKHERFAEIVQMVQDWGLKPEKNLFLHALRVMCSMTESTLAARLELFRTLGWSEEEVITAFRRSPSYIVTSERKITCISSFARKLGLEPSDLSRNPKLLTCSFDKRILPRYAVWRVLTSKGLIKHSTGQLVLMLTIAEKPFLGRYVMRYTDKVPELMDVYCRKTKFELEGFGLGDEESRSN</sequence>
<proteinExistence type="inferred from homology"/>
<evidence type="ECO:0000256" key="2">
    <source>
        <dbReference type="ARBA" id="ARBA00022472"/>
    </source>
</evidence>
<dbReference type="PROSITE" id="PS51257">
    <property type="entry name" value="PROKAR_LIPOPROTEIN"/>
    <property type="match status" value="1"/>
</dbReference>
<dbReference type="FunFam" id="1.25.70.10:FF:000001">
    <property type="entry name" value="Mitochondrial transcription termination factor-like"/>
    <property type="match status" value="1"/>
</dbReference>
<dbReference type="EMBL" id="GDJX01019206">
    <property type="protein sequence ID" value="JAT48730.1"/>
    <property type="molecule type" value="Transcribed_RNA"/>
</dbReference>